<dbReference type="Proteomes" id="UP000295794">
    <property type="component" value="Unassembled WGS sequence"/>
</dbReference>
<evidence type="ECO:0000313" key="2">
    <source>
        <dbReference type="EMBL" id="TCU88760.1"/>
    </source>
</evidence>
<protein>
    <recommendedName>
        <fullName evidence="5">Peptidase S1 domain-containing protein</fullName>
    </recommendedName>
</protein>
<dbReference type="Proteomes" id="UP000255108">
    <property type="component" value="Unassembled WGS sequence"/>
</dbReference>
<dbReference type="EMBL" id="UGHR01000001">
    <property type="protein sequence ID" value="STQ91168.1"/>
    <property type="molecule type" value="Genomic_DNA"/>
</dbReference>
<dbReference type="AlphaFoldDB" id="A0A377Q8Y0"/>
<dbReference type="RefSeq" id="WP_132038644.1">
    <property type="nucleotide sequence ID" value="NZ_CAWOLO010000003.1"/>
</dbReference>
<proteinExistence type="predicted"/>
<dbReference type="InterPro" id="IPR009003">
    <property type="entry name" value="Peptidase_S1_PA"/>
</dbReference>
<organism evidence="1 3">
    <name type="scientific">Iodobacter fluviatilis</name>
    <dbReference type="NCBI Taxonomy" id="537"/>
    <lineage>
        <taxon>Bacteria</taxon>
        <taxon>Pseudomonadati</taxon>
        <taxon>Pseudomonadota</taxon>
        <taxon>Betaproteobacteria</taxon>
        <taxon>Neisseriales</taxon>
        <taxon>Chitinibacteraceae</taxon>
        <taxon>Iodobacter</taxon>
    </lineage>
</organism>
<gene>
    <name evidence="2" type="ORF">EV682_103344</name>
    <name evidence="1" type="ORF">NCTC11159_02240</name>
</gene>
<reference evidence="2 4" key="2">
    <citation type="submission" date="2019-03" db="EMBL/GenBank/DDBJ databases">
        <title>Genomic Encyclopedia of Type Strains, Phase IV (KMG-IV): sequencing the most valuable type-strain genomes for metagenomic binning, comparative biology and taxonomic classification.</title>
        <authorList>
            <person name="Goeker M."/>
        </authorList>
    </citation>
    <scope>NUCLEOTIDE SEQUENCE [LARGE SCALE GENOMIC DNA]</scope>
    <source>
        <strain evidence="2 4">DSM 3764</strain>
    </source>
</reference>
<dbReference type="SUPFAM" id="SSF50494">
    <property type="entry name" value="Trypsin-like serine proteases"/>
    <property type="match status" value="1"/>
</dbReference>
<evidence type="ECO:0000313" key="3">
    <source>
        <dbReference type="Proteomes" id="UP000255108"/>
    </source>
</evidence>
<name>A0A377Q8Y0_9NEIS</name>
<keyword evidence="4" id="KW-1185">Reference proteome</keyword>
<sequence length="248" mass="27684">MCDIAEICRRVLFKFKIGEDACGYSGKGSSFLISSMDHCYWVAALHSIGPSPSSINTSINTLKVTPSDDAEIYLPFDEKYGWLNPEDQAEYKDICMLRVNLTEYLEYGDGKLKSVDIDLGFFAAKDLLQDEELFVVGYPAESNEVDYDAQKINNTRVVLKAKYMGFSEYAADYYHKIMVNSSIYLEDFDGLSGGPVFCTRDQLIDGVMLPRYLLVGMVIRGGASSGILRFIGSEVIKSIVDNIENIPT</sequence>
<dbReference type="EMBL" id="SMBT01000003">
    <property type="protein sequence ID" value="TCU88760.1"/>
    <property type="molecule type" value="Genomic_DNA"/>
</dbReference>
<reference evidence="1 3" key="1">
    <citation type="submission" date="2018-06" db="EMBL/GenBank/DDBJ databases">
        <authorList>
            <consortium name="Pathogen Informatics"/>
            <person name="Doyle S."/>
        </authorList>
    </citation>
    <scope>NUCLEOTIDE SEQUENCE [LARGE SCALE GENOMIC DNA]</scope>
    <source>
        <strain evidence="1 3">NCTC11159</strain>
    </source>
</reference>
<dbReference type="OrthoDB" id="9135164at2"/>
<accession>A0A377Q8Y0</accession>
<evidence type="ECO:0000313" key="4">
    <source>
        <dbReference type="Proteomes" id="UP000295794"/>
    </source>
</evidence>
<evidence type="ECO:0008006" key="5">
    <source>
        <dbReference type="Google" id="ProtNLM"/>
    </source>
</evidence>
<evidence type="ECO:0000313" key="1">
    <source>
        <dbReference type="EMBL" id="STQ91168.1"/>
    </source>
</evidence>